<dbReference type="Proteomes" id="UP000789405">
    <property type="component" value="Unassembled WGS sequence"/>
</dbReference>
<dbReference type="AlphaFoldDB" id="A0A9N8ZGE9"/>
<gene>
    <name evidence="1" type="ORF">DERYTH_LOCUS2351</name>
</gene>
<evidence type="ECO:0000313" key="2">
    <source>
        <dbReference type="Proteomes" id="UP000789405"/>
    </source>
</evidence>
<sequence>VHLYSANFSQDNQSKRRSTTPLLIPINDRQCFSISFPLLLTPKSFQEDTHQRLNSFANSAQEN</sequence>
<feature type="non-terminal residue" evidence="1">
    <location>
        <position position="1"/>
    </location>
</feature>
<protein>
    <submittedName>
        <fullName evidence="1">1885_t:CDS:1</fullName>
    </submittedName>
</protein>
<proteinExistence type="predicted"/>
<name>A0A9N8ZGE9_9GLOM</name>
<organism evidence="1 2">
    <name type="scientific">Dentiscutata erythropus</name>
    <dbReference type="NCBI Taxonomy" id="1348616"/>
    <lineage>
        <taxon>Eukaryota</taxon>
        <taxon>Fungi</taxon>
        <taxon>Fungi incertae sedis</taxon>
        <taxon>Mucoromycota</taxon>
        <taxon>Glomeromycotina</taxon>
        <taxon>Glomeromycetes</taxon>
        <taxon>Diversisporales</taxon>
        <taxon>Gigasporaceae</taxon>
        <taxon>Dentiscutata</taxon>
    </lineage>
</organism>
<reference evidence="1" key="1">
    <citation type="submission" date="2021-06" db="EMBL/GenBank/DDBJ databases">
        <authorList>
            <person name="Kallberg Y."/>
            <person name="Tangrot J."/>
            <person name="Rosling A."/>
        </authorList>
    </citation>
    <scope>NUCLEOTIDE SEQUENCE</scope>
    <source>
        <strain evidence="1">MA453B</strain>
    </source>
</reference>
<keyword evidence="2" id="KW-1185">Reference proteome</keyword>
<dbReference type="EMBL" id="CAJVPY010000738">
    <property type="protein sequence ID" value="CAG8489709.1"/>
    <property type="molecule type" value="Genomic_DNA"/>
</dbReference>
<accession>A0A9N8ZGE9</accession>
<evidence type="ECO:0000313" key="1">
    <source>
        <dbReference type="EMBL" id="CAG8489709.1"/>
    </source>
</evidence>
<comment type="caution">
    <text evidence="1">The sequence shown here is derived from an EMBL/GenBank/DDBJ whole genome shotgun (WGS) entry which is preliminary data.</text>
</comment>